<organism evidence="2 3">
    <name type="scientific">Natronorubrum aibiense</name>
    <dbReference type="NCBI Taxonomy" id="348826"/>
    <lineage>
        <taxon>Archaea</taxon>
        <taxon>Methanobacteriati</taxon>
        <taxon>Methanobacteriota</taxon>
        <taxon>Stenosarchaea group</taxon>
        <taxon>Halobacteria</taxon>
        <taxon>Halobacteriales</taxon>
        <taxon>Natrialbaceae</taxon>
        <taxon>Natronorubrum</taxon>
    </lineage>
</organism>
<proteinExistence type="predicted"/>
<dbReference type="InterPro" id="IPR043472">
    <property type="entry name" value="Macro_dom-like"/>
</dbReference>
<dbReference type="Proteomes" id="UP000326170">
    <property type="component" value="Plasmid unnamed1"/>
</dbReference>
<dbReference type="Pfam" id="PF01661">
    <property type="entry name" value="Macro"/>
    <property type="match status" value="1"/>
</dbReference>
<dbReference type="EMBL" id="CP045489">
    <property type="protein sequence ID" value="QFU84265.1"/>
    <property type="molecule type" value="Genomic_DNA"/>
</dbReference>
<accession>A0A5P9P7Z6</accession>
<dbReference type="AlphaFoldDB" id="A0A5P9P7Z6"/>
<evidence type="ECO:0000313" key="3">
    <source>
        <dbReference type="Proteomes" id="UP000326170"/>
    </source>
</evidence>
<geneLocation type="plasmid" evidence="2 3">
    <name>unnamed1</name>
</geneLocation>
<dbReference type="PROSITE" id="PS51154">
    <property type="entry name" value="MACRO"/>
    <property type="match status" value="1"/>
</dbReference>
<dbReference type="SUPFAM" id="SSF52949">
    <property type="entry name" value="Macro domain-like"/>
    <property type="match status" value="1"/>
</dbReference>
<dbReference type="KEGG" id="nas:GCU68_16915"/>
<reference evidence="2 3" key="1">
    <citation type="journal article" date="2007" name="Int. J. Syst. Evol. Microbiol.">
        <title>Natronorubrum sulfidifaciens sp. nov., an extremely haloalkaliphilic archaeon isolated from Aiding salt lake in Xin-Jiang, China.</title>
        <authorList>
            <person name="Cui H.L."/>
            <person name="Tohty D."/>
            <person name="Liu H.C."/>
            <person name="Liu S.J."/>
            <person name="Oren A."/>
            <person name="Zhou P.J."/>
        </authorList>
    </citation>
    <scope>NUCLEOTIDE SEQUENCE [LARGE SCALE GENOMIC DNA]</scope>
    <source>
        <strain evidence="2 3">7-3</strain>
        <plasmid evidence="2">unnamed1</plasmid>
    </source>
</reference>
<gene>
    <name evidence="2" type="ORF">GCU68_16915</name>
</gene>
<dbReference type="SMART" id="SM00506">
    <property type="entry name" value="A1pp"/>
    <property type="match status" value="1"/>
</dbReference>
<keyword evidence="2" id="KW-0614">Plasmid</keyword>
<dbReference type="InterPro" id="IPR002589">
    <property type="entry name" value="Macro_dom"/>
</dbReference>
<protein>
    <recommendedName>
        <fullName evidence="1">Macro domain-containing protein</fullName>
    </recommendedName>
</protein>
<sequence>MGCLPVLFMTAETPEDFPHFCSICGRSFDYIPHKTYPNPVCDNCDSRAVSEPGTPTQYGDNPVFIDGIRCFRRYKEGAWLTLRDPTACDDYEEFYDTHYDDSGPIHTFNQPDPPTEGNSIRQFSEVRGSSEDQVIARVIEGDILNQSADALICGITTDPSLDGGVAGAVCDASEHSLRPLVQNKAPFTLGDAVVTGGFDLPYSYLIFVAATPAKAGKRATEGSVQRAVKNGLHYVADLRLPSVVLPLIGAGAGGLSTQSTASAIASGIRASSVSPPVCVRVVTQNPRDQDAVQNELSVRGSNILNQEYSDPLEGQISAQLERINQSDSPSNWEIYPWISFDPYTGDINDYDDREDIDHHTPPRPTKDAIKRIEDPLSDFGKDYGNPEQWFAWYDGFNSQLGGIRAAIDHPQLARQLYSREQSLIGILRGLEHEDSEYSDILELVLDTPSSGKTNEIVARIRYRVSGEYIETSNELTDLCLQTSLRILEYTVETLSHLDFDHPMSNTMEVDPVDRIEVIVHAYSQVAFELSIPMDLAEDVVYSNLSTSALCATATYCENHLD</sequence>
<evidence type="ECO:0000313" key="2">
    <source>
        <dbReference type="EMBL" id="QFU84265.1"/>
    </source>
</evidence>
<dbReference type="Gene3D" id="3.40.220.10">
    <property type="entry name" value="Leucine Aminopeptidase, subunit E, domain 1"/>
    <property type="match status" value="1"/>
</dbReference>
<evidence type="ECO:0000259" key="1">
    <source>
        <dbReference type="PROSITE" id="PS51154"/>
    </source>
</evidence>
<name>A0A5P9P7Z6_9EURY</name>
<feature type="domain" description="Macro" evidence="1">
    <location>
        <begin position="123"/>
        <end position="300"/>
    </location>
</feature>
<keyword evidence="3" id="KW-1185">Reference proteome</keyword>